<keyword evidence="5" id="KW-1185">Reference proteome</keyword>
<proteinExistence type="predicted"/>
<dbReference type="Proteomes" id="UP000524535">
    <property type="component" value="Unassembled WGS sequence"/>
</dbReference>
<evidence type="ECO:0000313" key="6">
    <source>
        <dbReference type="Proteomes" id="UP000576087"/>
    </source>
</evidence>
<evidence type="ECO:0000313" key="5">
    <source>
        <dbReference type="Proteomes" id="UP000524535"/>
    </source>
</evidence>
<dbReference type="Proteomes" id="UP000576087">
    <property type="component" value="Unassembled WGS sequence"/>
</dbReference>
<sequence length="165" mass="18346">MLTRRARLAGIHVMEVWGGYSSTIGNLAFDAPDACAAACEIARRGIARLAKAKDVLPVYEEGCVSRLWKNGKAPVELKSWQDAHRKIKAAKIGYRRPHPDRPQGWRDTDAPTLASDGHAVVRLRRRHRPGLLFRLMASPKSDAVVRNFVQCGRVSLKHESTQKSG</sequence>
<evidence type="ECO:0000313" key="1">
    <source>
        <dbReference type="EMBL" id="MBB4349450.1"/>
    </source>
</evidence>
<gene>
    <name evidence="2" type="ORF">GGE31_002841</name>
    <name evidence="1" type="ORF">GGE33_003212</name>
    <name evidence="3" type="ORF">GGE35_002781</name>
</gene>
<evidence type="ECO:0000313" key="3">
    <source>
        <dbReference type="EMBL" id="MBB4446959.1"/>
    </source>
</evidence>
<evidence type="ECO:0000313" key="2">
    <source>
        <dbReference type="EMBL" id="MBB4412328.1"/>
    </source>
</evidence>
<dbReference type="AlphaFoldDB" id="A0A7W6TGK8"/>
<dbReference type="Proteomes" id="UP000520770">
    <property type="component" value="Unassembled WGS sequence"/>
</dbReference>
<dbReference type="EMBL" id="JACIHM010000003">
    <property type="protein sequence ID" value="MBB4446959.1"/>
    <property type="molecule type" value="Genomic_DNA"/>
</dbReference>
<evidence type="ECO:0000313" key="4">
    <source>
        <dbReference type="Proteomes" id="UP000520770"/>
    </source>
</evidence>
<organism evidence="2 5">
    <name type="scientific">Aliirhizobium cellulosilyticum</name>
    <dbReference type="NCBI Taxonomy" id="393664"/>
    <lineage>
        <taxon>Bacteria</taxon>
        <taxon>Pseudomonadati</taxon>
        <taxon>Pseudomonadota</taxon>
        <taxon>Alphaproteobacteria</taxon>
        <taxon>Hyphomicrobiales</taxon>
        <taxon>Rhizobiaceae</taxon>
        <taxon>Aliirhizobium</taxon>
    </lineage>
</organism>
<dbReference type="EMBL" id="JACIGY010000003">
    <property type="protein sequence ID" value="MBB4412328.1"/>
    <property type="molecule type" value="Genomic_DNA"/>
</dbReference>
<name>A0A7W6TGK8_9HYPH</name>
<reference evidence="4 5" key="1">
    <citation type="submission" date="2020-08" db="EMBL/GenBank/DDBJ databases">
        <title>Genomic Encyclopedia of Type Strains, Phase IV (KMG-V): Genome sequencing to study the core and pangenomes of soil and plant-associated prokaryotes.</title>
        <authorList>
            <person name="Whitman W."/>
        </authorList>
    </citation>
    <scope>NUCLEOTIDE SEQUENCE [LARGE SCALE GENOMIC DNA]</scope>
    <source>
        <strain evidence="2 5">SEMIA 444</strain>
        <strain evidence="1 4">SEMIA 448</strain>
        <strain evidence="3 6">SEMIA 452</strain>
    </source>
</reference>
<protein>
    <submittedName>
        <fullName evidence="2">Uncharacterized protein</fullName>
    </submittedName>
</protein>
<dbReference type="EMBL" id="JACIGW010000003">
    <property type="protein sequence ID" value="MBB4349450.1"/>
    <property type="molecule type" value="Genomic_DNA"/>
</dbReference>
<accession>A0A7W6TGK8</accession>
<comment type="caution">
    <text evidence="2">The sequence shown here is derived from an EMBL/GenBank/DDBJ whole genome shotgun (WGS) entry which is preliminary data.</text>
</comment>